<feature type="repeat" description="WD" evidence="5">
    <location>
        <begin position="57"/>
        <end position="98"/>
    </location>
</feature>
<keyword evidence="2 5" id="KW-0853">WD repeat</keyword>
<dbReference type="InterPro" id="IPR019775">
    <property type="entry name" value="WD40_repeat_CS"/>
</dbReference>
<evidence type="ECO:0000256" key="3">
    <source>
        <dbReference type="ARBA" id="ARBA00022737"/>
    </source>
</evidence>
<feature type="repeat" description="WD" evidence="5">
    <location>
        <begin position="391"/>
        <end position="435"/>
    </location>
</feature>
<sequence>MASGLRYKKNFKVAPALQLFYTGGPVVVSPDEQYVACACTDDVKVVEIATGAVVKTLKGDTEPVTAIAYGVDGKTLFAASRSLQIKHWDLGSDACLRSWKAHDAPVVAMAVDASGGLLATASADRRVLVWDTEGGFCTHAFKGHTGVVSCVQFHPDIYRLLLFSGSDDGTVRVWDLVTKSCTSVLDKHFSAVTSLSVSSNGWTLVSAGRDKVVNVWNLRDYSLHTTVPIYEAVETVLVVPDECGLPGCTTATTVQKKGGQAPLKFLTVGERGIVQVWNTEGAACLYKQKVSDATVSSNKEDLKGGFVAATWLPSQREIMCVTSDQRLLFYTSNTLESGEVDLKLAKRLIGYNEEIIDLKFVGEGDRSLAVATNLEQVRIYDMTTMTCQQELVGHTDIVLSLDSCVTASGVPLLASSAKDHTVRVWNASTGSCLAVAGGHMAAVGAVAFSKKKKNFIVSGSSDRTIKLWNIEAVVETGHTEEVLKLSSQAVVAAHDKDINSLAVAPNDSLLCSGSQDRTAKVWRLPELTPVLTLKGHKRGVWCVEFSPVDQAVLTASGDMKIKIWSLNDGSCLKTFEGHTASVLKCSFITGGTQLISAGADGLVKLWTIKTNECVNTFDHHEDKIWALAVSPETEKLATGGGDSVVNMWTDCTVDDEEEAIRQEEEEALKDQDLSNALADTDWVKAVQLAFELRRPFRVMKVFTELLGTEEADLHIRQILQSLDKEYWKLLLEYVRDWNAKPKTCHVAQRVLYEFFSVVPASKIVEIPQVRELMEGIVPYTKRHLSRIDRLSRSVFLLDYTLARMNVLLPLDNSSWSEAGKNDSSALMLQTTSWPTLGNLDQAVKSQDRDASMTDDISKIEKAPDNTEEEMADAFEEPGRDSDANANAGGMENGSKTPKSESKRKVAEASANSTLIEDGLQTPEPNSSKKKKRKGRHSLNKV</sequence>
<organism evidence="8 9">
    <name type="scientific">Ceratodon purpureus</name>
    <name type="common">Fire moss</name>
    <name type="synonym">Dicranum purpureum</name>
    <dbReference type="NCBI Taxonomy" id="3225"/>
    <lineage>
        <taxon>Eukaryota</taxon>
        <taxon>Viridiplantae</taxon>
        <taxon>Streptophyta</taxon>
        <taxon>Embryophyta</taxon>
        <taxon>Bryophyta</taxon>
        <taxon>Bryophytina</taxon>
        <taxon>Bryopsida</taxon>
        <taxon>Dicranidae</taxon>
        <taxon>Pseudoditrichales</taxon>
        <taxon>Ditrichaceae</taxon>
        <taxon>Ceratodon</taxon>
    </lineage>
</organism>
<dbReference type="InterPro" id="IPR036322">
    <property type="entry name" value="WD40_repeat_dom_sf"/>
</dbReference>
<feature type="repeat" description="WD" evidence="5">
    <location>
        <begin position="141"/>
        <end position="184"/>
    </location>
</feature>
<dbReference type="SMART" id="SM00320">
    <property type="entry name" value="WD40"/>
    <property type="match status" value="11"/>
</dbReference>
<evidence type="ECO:0000256" key="5">
    <source>
        <dbReference type="PROSITE-ProRule" id="PRU00221"/>
    </source>
</evidence>
<dbReference type="GO" id="GO:0034511">
    <property type="term" value="F:U3 snoRNA binding"/>
    <property type="evidence" value="ECO:0007669"/>
    <property type="project" value="TreeGrafter"/>
</dbReference>
<dbReference type="GO" id="GO:0000480">
    <property type="term" value="P:endonucleolytic cleavage in 5'-ETS of tricistronic rRNA transcript (SSU-rRNA, 5.8S rRNA, LSU-rRNA)"/>
    <property type="evidence" value="ECO:0007669"/>
    <property type="project" value="TreeGrafter"/>
</dbReference>
<dbReference type="PROSITE" id="PS00678">
    <property type="entry name" value="WD_REPEATS_1"/>
    <property type="match status" value="5"/>
</dbReference>
<comment type="subcellular location">
    <subcellularLocation>
        <location evidence="1">Nucleus</location>
        <location evidence="1">Nucleolus</location>
    </subcellularLocation>
</comment>
<evidence type="ECO:0000256" key="6">
    <source>
        <dbReference type="SAM" id="MobiDB-lite"/>
    </source>
</evidence>
<feature type="repeat" description="WD" evidence="5">
    <location>
        <begin position="436"/>
        <end position="471"/>
    </location>
</feature>
<dbReference type="FunFam" id="2.130.10.10:FF:002456">
    <property type="entry name" value="Transducin beta-like protein 3"/>
    <property type="match status" value="1"/>
</dbReference>
<dbReference type="PROSITE" id="PS50294">
    <property type="entry name" value="WD_REPEATS_REGION"/>
    <property type="match status" value="8"/>
</dbReference>
<keyword evidence="3" id="KW-0677">Repeat</keyword>
<accession>A0A8T0GKX1</accession>
<feature type="compositionally biased region" description="Basic and acidic residues" evidence="6">
    <location>
        <begin position="845"/>
        <end position="864"/>
    </location>
</feature>
<dbReference type="Pfam" id="PF00400">
    <property type="entry name" value="WD40"/>
    <property type="match status" value="10"/>
</dbReference>
<dbReference type="InterPro" id="IPR013934">
    <property type="entry name" value="Utp13_C"/>
</dbReference>
<feature type="repeat" description="WD" evidence="5">
    <location>
        <begin position="575"/>
        <end position="616"/>
    </location>
</feature>
<dbReference type="GO" id="GO:0030686">
    <property type="term" value="C:90S preribosome"/>
    <property type="evidence" value="ECO:0007669"/>
    <property type="project" value="TreeGrafter"/>
</dbReference>
<dbReference type="Gene3D" id="2.130.10.10">
    <property type="entry name" value="YVTN repeat-like/Quinoprotein amine dehydrogenase"/>
    <property type="match status" value="5"/>
</dbReference>
<gene>
    <name evidence="8" type="ORF">KC19_11G151600</name>
</gene>
<feature type="repeat" description="WD" evidence="5">
    <location>
        <begin position="185"/>
        <end position="226"/>
    </location>
</feature>
<feature type="compositionally biased region" description="Basic residues" evidence="6">
    <location>
        <begin position="927"/>
        <end position="941"/>
    </location>
</feature>
<dbReference type="EMBL" id="CM026432">
    <property type="protein sequence ID" value="KAG0557712.1"/>
    <property type="molecule type" value="Genomic_DNA"/>
</dbReference>
<evidence type="ECO:0000313" key="8">
    <source>
        <dbReference type="EMBL" id="KAG0557712.1"/>
    </source>
</evidence>
<dbReference type="CDD" id="cd00200">
    <property type="entry name" value="WD40"/>
    <property type="match status" value="2"/>
</dbReference>
<dbReference type="SUPFAM" id="SSF50978">
    <property type="entry name" value="WD40 repeat-like"/>
    <property type="match status" value="2"/>
</dbReference>
<dbReference type="Proteomes" id="UP000822688">
    <property type="component" value="Chromosome 11"/>
</dbReference>
<evidence type="ECO:0000256" key="2">
    <source>
        <dbReference type="ARBA" id="ARBA00022574"/>
    </source>
</evidence>
<comment type="caution">
    <text evidence="8">The sequence shown here is derived from an EMBL/GenBank/DDBJ whole genome shotgun (WGS) entry which is preliminary data.</text>
</comment>
<reference evidence="8 9" key="1">
    <citation type="submission" date="2020-06" db="EMBL/GenBank/DDBJ databases">
        <title>WGS assembly of Ceratodon purpureus strain R40.</title>
        <authorList>
            <person name="Carey S.B."/>
            <person name="Jenkins J."/>
            <person name="Shu S."/>
            <person name="Lovell J.T."/>
            <person name="Sreedasyam A."/>
            <person name="Maumus F."/>
            <person name="Tiley G.P."/>
            <person name="Fernandez-Pozo N."/>
            <person name="Barry K."/>
            <person name="Chen C."/>
            <person name="Wang M."/>
            <person name="Lipzen A."/>
            <person name="Daum C."/>
            <person name="Saski C.A."/>
            <person name="Payton A.C."/>
            <person name="Mcbreen J.C."/>
            <person name="Conrad R.E."/>
            <person name="Kollar L.M."/>
            <person name="Olsson S."/>
            <person name="Huttunen S."/>
            <person name="Landis J.B."/>
            <person name="Wickett N.J."/>
            <person name="Johnson M.G."/>
            <person name="Rensing S.A."/>
            <person name="Grimwood J."/>
            <person name="Schmutz J."/>
            <person name="Mcdaniel S.F."/>
        </authorList>
    </citation>
    <scope>NUCLEOTIDE SEQUENCE [LARGE SCALE GENOMIC DNA]</scope>
    <source>
        <strain evidence="8 9">R40</strain>
    </source>
</reference>
<evidence type="ECO:0000256" key="1">
    <source>
        <dbReference type="ARBA" id="ARBA00004604"/>
    </source>
</evidence>
<dbReference type="Pfam" id="PF08625">
    <property type="entry name" value="Utp13"/>
    <property type="match status" value="1"/>
</dbReference>
<feature type="domain" description="U3 small nucleolar RNA-associated protein 13 C-terminal" evidence="7">
    <location>
        <begin position="670"/>
        <end position="804"/>
    </location>
</feature>
<keyword evidence="9" id="KW-1185">Reference proteome</keyword>
<dbReference type="PANTHER" id="PTHR19854">
    <property type="entry name" value="TRANSDUCIN BETA-LIKE 3"/>
    <property type="match status" value="1"/>
</dbReference>
<evidence type="ECO:0000313" key="9">
    <source>
        <dbReference type="Proteomes" id="UP000822688"/>
    </source>
</evidence>
<dbReference type="PANTHER" id="PTHR19854:SF15">
    <property type="entry name" value="TRANSDUCIN BETA-LIKE PROTEIN 3"/>
    <property type="match status" value="1"/>
</dbReference>
<feature type="repeat" description="WD" evidence="5">
    <location>
        <begin position="99"/>
        <end position="140"/>
    </location>
</feature>
<dbReference type="AlphaFoldDB" id="A0A8T0GKX1"/>
<feature type="region of interest" description="Disordered" evidence="6">
    <location>
        <begin position="843"/>
        <end position="941"/>
    </location>
</feature>
<dbReference type="InterPro" id="IPR020472">
    <property type="entry name" value="WD40_PAC1"/>
</dbReference>
<feature type="compositionally biased region" description="Basic and acidic residues" evidence="6">
    <location>
        <begin position="897"/>
        <end position="906"/>
    </location>
</feature>
<feature type="repeat" description="WD" evidence="5">
    <location>
        <begin position="533"/>
        <end position="574"/>
    </location>
</feature>
<protein>
    <recommendedName>
        <fullName evidence="7">U3 small nucleolar RNA-associated protein 13 C-terminal domain-containing protein</fullName>
    </recommendedName>
</protein>
<dbReference type="GO" id="GO:0032040">
    <property type="term" value="C:small-subunit processome"/>
    <property type="evidence" value="ECO:0007669"/>
    <property type="project" value="InterPro"/>
</dbReference>
<name>A0A8T0GKX1_CERPU</name>
<evidence type="ECO:0000259" key="7">
    <source>
        <dbReference type="Pfam" id="PF08625"/>
    </source>
</evidence>
<keyword evidence="4" id="KW-0539">Nucleus</keyword>
<feature type="repeat" description="WD" evidence="5">
    <location>
        <begin position="617"/>
        <end position="648"/>
    </location>
</feature>
<feature type="repeat" description="WD" evidence="5">
    <location>
        <begin position="491"/>
        <end position="532"/>
    </location>
</feature>
<feature type="compositionally biased region" description="Acidic residues" evidence="6">
    <location>
        <begin position="865"/>
        <end position="875"/>
    </location>
</feature>
<proteinExistence type="predicted"/>
<dbReference type="InterPro" id="IPR015943">
    <property type="entry name" value="WD40/YVTN_repeat-like_dom_sf"/>
</dbReference>
<dbReference type="PROSITE" id="PS50082">
    <property type="entry name" value="WD_REPEATS_2"/>
    <property type="match status" value="10"/>
</dbReference>
<evidence type="ECO:0000256" key="4">
    <source>
        <dbReference type="ARBA" id="ARBA00023242"/>
    </source>
</evidence>
<dbReference type="PRINTS" id="PR00320">
    <property type="entry name" value="GPROTEINBRPT"/>
</dbReference>
<dbReference type="GO" id="GO:0000472">
    <property type="term" value="P:endonucleolytic cleavage to generate mature 5'-end of SSU-rRNA from (SSU-rRNA, 5.8S rRNA, LSU-rRNA)"/>
    <property type="evidence" value="ECO:0007669"/>
    <property type="project" value="TreeGrafter"/>
</dbReference>
<dbReference type="InterPro" id="IPR001680">
    <property type="entry name" value="WD40_rpt"/>
</dbReference>